<dbReference type="RefSeq" id="WP_136907306.1">
    <property type="nucleotide sequence ID" value="NZ_SUMD01000002.1"/>
</dbReference>
<gene>
    <name evidence="4" type="ORF">FCG67_03750</name>
</gene>
<evidence type="ECO:0000313" key="4">
    <source>
        <dbReference type="EMBL" id="TJZ80015.1"/>
    </source>
</evidence>
<organism evidence="4 5">
    <name type="scientific">Rhodococcus oryzae</name>
    <dbReference type="NCBI Taxonomy" id="2571143"/>
    <lineage>
        <taxon>Bacteria</taxon>
        <taxon>Bacillati</taxon>
        <taxon>Actinomycetota</taxon>
        <taxon>Actinomycetes</taxon>
        <taxon>Mycobacteriales</taxon>
        <taxon>Nocardiaceae</taxon>
        <taxon>Rhodococcus</taxon>
    </lineage>
</organism>
<dbReference type="SUPFAM" id="SSF46689">
    <property type="entry name" value="Homeodomain-like"/>
    <property type="match status" value="1"/>
</dbReference>
<accession>A0ABY2RR02</accession>
<dbReference type="Pfam" id="PF00440">
    <property type="entry name" value="TetR_N"/>
    <property type="match status" value="1"/>
</dbReference>
<feature type="DNA-binding region" description="H-T-H motif" evidence="2">
    <location>
        <begin position="25"/>
        <end position="44"/>
    </location>
</feature>
<feature type="domain" description="HTH tetR-type" evidence="3">
    <location>
        <begin position="2"/>
        <end position="62"/>
    </location>
</feature>
<dbReference type="Proteomes" id="UP000305109">
    <property type="component" value="Unassembled WGS sequence"/>
</dbReference>
<evidence type="ECO:0000313" key="5">
    <source>
        <dbReference type="Proteomes" id="UP000305109"/>
    </source>
</evidence>
<keyword evidence="1 2" id="KW-0238">DNA-binding</keyword>
<reference evidence="4 5" key="1">
    <citation type="submission" date="2019-04" db="EMBL/GenBank/DDBJ databases">
        <title>Rhodococcus oryzae sp. nov., a novel actinomycete isolated from rhizosphere soil of rice (Oryza sativa L.).</title>
        <authorList>
            <person name="Li C."/>
        </authorList>
    </citation>
    <scope>NUCLEOTIDE SEQUENCE [LARGE SCALE GENOMIC DNA]</scope>
    <source>
        <strain evidence="4 5">NEAU-CX67</strain>
    </source>
</reference>
<keyword evidence="5" id="KW-1185">Reference proteome</keyword>
<dbReference type="InterPro" id="IPR001647">
    <property type="entry name" value="HTH_TetR"/>
</dbReference>
<evidence type="ECO:0000259" key="3">
    <source>
        <dbReference type="PROSITE" id="PS50977"/>
    </source>
</evidence>
<dbReference type="PROSITE" id="PS50977">
    <property type="entry name" value="HTH_TETR_2"/>
    <property type="match status" value="1"/>
</dbReference>
<comment type="caution">
    <text evidence="4">The sequence shown here is derived from an EMBL/GenBank/DDBJ whole genome shotgun (WGS) entry which is preliminary data.</text>
</comment>
<dbReference type="InterPro" id="IPR041583">
    <property type="entry name" value="TetR_C_31"/>
</dbReference>
<dbReference type="Pfam" id="PF17940">
    <property type="entry name" value="TetR_C_31"/>
    <property type="match status" value="1"/>
</dbReference>
<dbReference type="InterPro" id="IPR009057">
    <property type="entry name" value="Homeodomain-like_sf"/>
</dbReference>
<evidence type="ECO:0000256" key="1">
    <source>
        <dbReference type="ARBA" id="ARBA00023125"/>
    </source>
</evidence>
<evidence type="ECO:0000256" key="2">
    <source>
        <dbReference type="PROSITE-ProRule" id="PRU00335"/>
    </source>
</evidence>
<dbReference type="PRINTS" id="PR00455">
    <property type="entry name" value="HTHTETR"/>
</dbReference>
<protein>
    <submittedName>
        <fullName evidence="4">TetR family transcriptional regulator</fullName>
    </submittedName>
</protein>
<dbReference type="Gene3D" id="1.10.357.10">
    <property type="entry name" value="Tetracycline Repressor, domain 2"/>
    <property type="match status" value="1"/>
</dbReference>
<name>A0ABY2RR02_9NOCA</name>
<proteinExistence type="predicted"/>
<dbReference type="EMBL" id="SUMD01000002">
    <property type="protein sequence ID" value="TJZ80015.1"/>
    <property type="molecule type" value="Genomic_DNA"/>
</dbReference>
<sequence>MSGKRERVLDAAIEVLGTRGLRGLTHRAVDEVAGIPQGSTSNYFRTRESLLEAVMHRLVERDREDWSALAAVPTPASVDEFVDGMAAFVRSATGPDRIRTAARYALVVAAVAEPALAAPLGRARGELLSWATGLLAGLGAAEPERECRILADYVDGMILHQLSTPAAQFDPSGEIETLARALFGADSGCP</sequence>